<dbReference type="Gene3D" id="3.80.10.10">
    <property type="entry name" value="Ribonuclease Inhibitor"/>
    <property type="match status" value="1"/>
</dbReference>
<dbReference type="InterPro" id="IPR055414">
    <property type="entry name" value="LRR_R13L4/SHOC2-like"/>
</dbReference>
<keyword evidence="4" id="KW-1185">Reference proteome</keyword>
<keyword evidence="1" id="KW-0677">Repeat</keyword>
<dbReference type="Pfam" id="PF23598">
    <property type="entry name" value="LRR_14"/>
    <property type="match status" value="1"/>
</dbReference>
<sequence length="181" mass="20549">MVMCYYFPRVPVWIASLDNLTYLDINLNPVEEEALGILGNLPALLCLWLTSKSAAPKQRLVVSSNMFMCLKECYFTCWSIGSGLMFQEGCMPKLEKLHLPFHAGTALDFGIQHLSSLRQLVVEIICSGATIQQVESLEEAIRKTADLLPCRPKVEIRTWDEENMKEQKEKDMVEDDIQTSC</sequence>
<evidence type="ECO:0000313" key="4">
    <source>
        <dbReference type="Proteomes" id="UP000479710"/>
    </source>
</evidence>
<gene>
    <name evidence="3" type="ORF">E2562_002300</name>
</gene>
<dbReference type="AlphaFoldDB" id="A0A6G1BIG8"/>
<evidence type="ECO:0000259" key="2">
    <source>
        <dbReference type="Pfam" id="PF23598"/>
    </source>
</evidence>
<evidence type="ECO:0000313" key="3">
    <source>
        <dbReference type="EMBL" id="KAF0887581.1"/>
    </source>
</evidence>
<comment type="caution">
    <text evidence="3">The sequence shown here is derived from an EMBL/GenBank/DDBJ whole genome shotgun (WGS) entry which is preliminary data.</text>
</comment>
<organism evidence="3 4">
    <name type="scientific">Oryza meyeriana var. granulata</name>
    <dbReference type="NCBI Taxonomy" id="110450"/>
    <lineage>
        <taxon>Eukaryota</taxon>
        <taxon>Viridiplantae</taxon>
        <taxon>Streptophyta</taxon>
        <taxon>Embryophyta</taxon>
        <taxon>Tracheophyta</taxon>
        <taxon>Spermatophyta</taxon>
        <taxon>Magnoliopsida</taxon>
        <taxon>Liliopsida</taxon>
        <taxon>Poales</taxon>
        <taxon>Poaceae</taxon>
        <taxon>BOP clade</taxon>
        <taxon>Oryzoideae</taxon>
        <taxon>Oryzeae</taxon>
        <taxon>Oryzinae</taxon>
        <taxon>Oryza</taxon>
        <taxon>Oryza meyeriana</taxon>
    </lineage>
</organism>
<proteinExistence type="predicted"/>
<evidence type="ECO:0000256" key="1">
    <source>
        <dbReference type="ARBA" id="ARBA00022737"/>
    </source>
</evidence>
<dbReference type="InterPro" id="IPR032675">
    <property type="entry name" value="LRR_dom_sf"/>
</dbReference>
<feature type="domain" description="Disease resistance R13L4/SHOC-2-like LRR" evidence="2">
    <location>
        <begin position="4"/>
        <end position="153"/>
    </location>
</feature>
<name>A0A6G1BIG8_9ORYZ</name>
<accession>A0A6G1BIG8</accession>
<dbReference type="SUPFAM" id="SSF52058">
    <property type="entry name" value="L domain-like"/>
    <property type="match status" value="1"/>
</dbReference>
<protein>
    <recommendedName>
        <fullName evidence="2">Disease resistance R13L4/SHOC-2-like LRR domain-containing protein</fullName>
    </recommendedName>
</protein>
<reference evidence="3 4" key="1">
    <citation type="submission" date="2019-11" db="EMBL/GenBank/DDBJ databases">
        <title>Whole genome sequence of Oryza granulata.</title>
        <authorList>
            <person name="Li W."/>
        </authorList>
    </citation>
    <scope>NUCLEOTIDE SEQUENCE [LARGE SCALE GENOMIC DNA]</scope>
    <source>
        <strain evidence="4">cv. Menghai</strain>
        <tissue evidence="3">Leaf</tissue>
    </source>
</reference>
<dbReference type="OrthoDB" id="675858at2759"/>
<dbReference type="EMBL" id="SPHZ02000012">
    <property type="protein sequence ID" value="KAF0887581.1"/>
    <property type="molecule type" value="Genomic_DNA"/>
</dbReference>
<dbReference type="Proteomes" id="UP000479710">
    <property type="component" value="Unassembled WGS sequence"/>
</dbReference>